<proteinExistence type="predicted"/>
<feature type="domain" description="TPX2 central" evidence="2">
    <location>
        <begin position="35"/>
        <end position="172"/>
    </location>
</feature>
<sequence>LLGPIIIMRQGVQFPGSQILLRHIGPRGRVFLVNRQKSNADTQNATSVFKARPLNRKIFEAPSFPKRSAPHLPRFQEFHLKTSERASQHVSTAMKTPNHYDQSENRKNVSALTTGIGSKVPSSVMNSSRPDSCRPHSFKALPLNKKILASKGEMGVFHNIKKETTVPMEFNFQSGRKSHLNPPIELLNKLSLGSEAQESATVLKG</sequence>
<dbReference type="AlphaFoldDB" id="S8EAE2"/>
<dbReference type="OrthoDB" id="1684416at2759"/>
<comment type="caution">
    <text evidence="3">The sequence shown here is derived from an EMBL/GenBank/DDBJ whole genome shotgun (WGS) entry which is preliminary data.</text>
</comment>
<dbReference type="Proteomes" id="UP000015453">
    <property type="component" value="Unassembled WGS sequence"/>
</dbReference>
<evidence type="ECO:0000313" key="4">
    <source>
        <dbReference type="Proteomes" id="UP000015453"/>
    </source>
</evidence>
<feature type="compositionally biased region" description="Polar residues" evidence="1">
    <location>
        <begin position="116"/>
        <end position="130"/>
    </location>
</feature>
<evidence type="ECO:0000259" key="2">
    <source>
        <dbReference type="Pfam" id="PF12214"/>
    </source>
</evidence>
<feature type="non-terminal residue" evidence="3">
    <location>
        <position position="1"/>
    </location>
</feature>
<protein>
    <recommendedName>
        <fullName evidence="2">TPX2 central domain-containing protein</fullName>
    </recommendedName>
</protein>
<organism evidence="3 4">
    <name type="scientific">Genlisea aurea</name>
    <dbReference type="NCBI Taxonomy" id="192259"/>
    <lineage>
        <taxon>Eukaryota</taxon>
        <taxon>Viridiplantae</taxon>
        <taxon>Streptophyta</taxon>
        <taxon>Embryophyta</taxon>
        <taxon>Tracheophyta</taxon>
        <taxon>Spermatophyta</taxon>
        <taxon>Magnoliopsida</taxon>
        <taxon>eudicotyledons</taxon>
        <taxon>Gunneridae</taxon>
        <taxon>Pentapetalae</taxon>
        <taxon>asterids</taxon>
        <taxon>lamiids</taxon>
        <taxon>Lamiales</taxon>
        <taxon>Lentibulariaceae</taxon>
        <taxon>Genlisea</taxon>
    </lineage>
</organism>
<feature type="non-terminal residue" evidence="3">
    <location>
        <position position="205"/>
    </location>
</feature>
<feature type="region of interest" description="Disordered" evidence="1">
    <location>
        <begin position="116"/>
        <end position="137"/>
    </location>
</feature>
<accession>S8EAE2</accession>
<reference evidence="3 4" key="1">
    <citation type="journal article" date="2013" name="BMC Genomics">
        <title>The miniature genome of a carnivorous plant Genlisea aurea contains a low number of genes and short non-coding sequences.</title>
        <authorList>
            <person name="Leushkin E.V."/>
            <person name="Sutormin R.A."/>
            <person name="Nabieva E.R."/>
            <person name="Penin A.A."/>
            <person name="Kondrashov A.S."/>
            <person name="Logacheva M.D."/>
        </authorList>
    </citation>
    <scope>NUCLEOTIDE SEQUENCE [LARGE SCALE GENOMIC DNA]</scope>
</reference>
<dbReference type="GO" id="GO:0060236">
    <property type="term" value="P:regulation of mitotic spindle organization"/>
    <property type="evidence" value="ECO:0007669"/>
    <property type="project" value="InterPro"/>
</dbReference>
<keyword evidence="4" id="KW-1185">Reference proteome</keyword>
<dbReference type="EMBL" id="AUSU01002107">
    <property type="protein sequence ID" value="EPS69477.1"/>
    <property type="molecule type" value="Genomic_DNA"/>
</dbReference>
<dbReference type="InterPro" id="IPR009675">
    <property type="entry name" value="TPX2_fam"/>
</dbReference>
<dbReference type="PANTHER" id="PTHR14326">
    <property type="entry name" value="TARGETING PROTEIN FOR XKLP2"/>
    <property type="match status" value="1"/>
</dbReference>
<dbReference type="GO" id="GO:0005880">
    <property type="term" value="C:nuclear microtubule"/>
    <property type="evidence" value="ECO:0007669"/>
    <property type="project" value="TreeGrafter"/>
</dbReference>
<dbReference type="GO" id="GO:0030295">
    <property type="term" value="F:protein kinase activator activity"/>
    <property type="evidence" value="ECO:0007669"/>
    <property type="project" value="TreeGrafter"/>
</dbReference>
<dbReference type="GO" id="GO:0008017">
    <property type="term" value="F:microtubule binding"/>
    <property type="evidence" value="ECO:0007669"/>
    <property type="project" value="TreeGrafter"/>
</dbReference>
<name>S8EAE2_9LAMI</name>
<dbReference type="InterPro" id="IPR027330">
    <property type="entry name" value="TPX2_central_dom"/>
</dbReference>
<dbReference type="GO" id="GO:0005819">
    <property type="term" value="C:spindle"/>
    <property type="evidence" value="ECO:0007669"/>
    <property type="project" value="InterPro"/>
</dbReference>
<dbReference type="Pfam" id="PF12214">
    <property type="entry name" value="TPX2_importin"/>
    <property type="match status" value="1"/>
</dbReference>
<gene>
    <name evidence="3" type="ORF">M569_05287</name>
</gene>
<dbReference type="PANTHER" id="PTHR14326:SF15">
    <property type="entry name" value="OS06G0130200 PROTEIN"/>
    <property type="match status" value="1"/>
</dbReference>
<evidence type="ECO:0000256" key="1">
    <source>
        <dbReference type="SAM" id="MobiDB-lite"/>
    </source>
</evidence>
<evidence type="ECO:0000313" key="3">
    <source>
        <dbReference type="EMBL" id="EPS69477.1"/>
    </source>
</evidence>
<dbReference type="GO" id="GO:0090307">
    <property type="term" value="P:mitotic spindle assembly"/>
    <property type="evidence" value="ECO:0007669"/>
    <property type="project" value="TreeGrafter"/>
</dbReference>